<dbReference type="InterPro" id="IPR058944">
    <property type="entry name" value="CntK-like"/>
</dbReference>
<dbReference type="Gene3D" id="3.10.310.10">
    <property type="entry name" value="Diaminopimelate Epimerase, Chain A, domain 1"/>
    <property type="match status" value="2"/>
</dbReference>
<dbReference type="AlphaFoldDB" id="A0A385TPW4"/>
<accession>A0A385TPW4</accession>
<dbReference type="Pfam" id="PF26317">
    <property type="entry name" value="CntK_N"/>
    <property type="match status" value="1"/>
</dbReference>
<dbReference type="EMBL" id="CP032412">
    <property type="protein sequence ID" value="AYB44612.1"/>
    <property type="molecule type" value="Genomic_DNA"/>
</dbReference>
<proteinExistence type="predicted"/>
<reference evidence="1 2" key="1">
    <citation type="submission" date="2018-09" db="EMBL/GenBank/DDBJ databases">
        <title>Genome Sequence of Paenibacillus lautus Strain E7593-69, Azo Dye-Degrading Bacteria, Isolated from Commercial Tattoo Inks.</title>
        <authorList>
            <person name="Nho S.W."/>
            <person name="Kim S.-J."/>
            <person name="Kweon O."/>
            <person name="Cerniglia C.E."/>
        </authorList>
    </citation>
    <scope>NUCLEOTIDE SEQUENCE [LARGE SCALE GENOMIC DNA]</scope>
    <source>
        <strain evidence="1 2">E7593-69</strain>
    </source>
</reference>
<dbReference type="Proteomes" id="UP000266552">
    <property type="component" value="Chromosome"/>
</dbReference>
<protein>
    <submittedName>
        <fullName evidence="1">Diaminopimelate epimerase</fullName>
    </submittedName>
</protein>
<keyword evidence="2" id="KW-1185">Reference proteome</keyword>
<dbReference type="RefSeq" id="WP_119848499.1">
    <property type="nucleotide sequence ID" value="NZ_CP032412.1"/>
</dbReference>
<sequence>MKQKIDFVKCNPTQNMTILINTKLPPDEHKRVAAKIMSYDNVYAEQVGFIEQSKKDDADAFLRMAGGEFCGNACMALAAYLAEVQGMERHITTEFHLEVSGTERLVSCRITKNKEDYRCRVNMPLPVSMDQTVLQDGCSLVDAVVVRYNDFVHFVIEVERFDAQMNSSMVAMAKHIGPSLDTRMVGILLYNSRTRELTPLIYVPELNSAVWERGCGSGTASVGAYLARKHKRDVEASIKQPGGTIHVKALFDQNRVTHLEIEGAVGIAAQGIAFIDLDERPYRGGGNS</sequence>
<evidence type="ECO:0000313" key="2">
    <source>
        <dbReference type="Proteomes" id="UP000266552"/>
    </source>
</evidence>
<gene>
    <name evidence="1" type="ORF">D5F53_15610</name>
</gene>
<dbReference type="SUPFAM" id="SSF54506">
    <property type="entry name" value="Diaminopimelate epimerase-like"/>
    <property type="match status" value="1"/>
</dbReference>
<organism evidence="1 2">
    <name type="scientific">Paenibacillus lautus</name>
    <name type="common">Bacillus lautus</name>
    <dbReference type="NCBI Taxonomy" id="1401"/>
    <lineage>
        <taxon>Bacteria</taxon>
        <taxon>Bacillati</taxon>
        <taxon>Bacillota</taxon>
        <taxon>Bacilli</taxon>
        <taxon>Bacillales</taxon>
        <taxon>Paenibacillaceae</taxon>
        <taxon>Paenibacillus</taxon>
    </lineage>
</organism>
<name>A0A385TPW4_PAELA</name>
<dbReference type="KEGG" id="plw:D5F53_15610"/>
<evidence type="ECO:0000313" key="1">
    <source>
        <dbReference type="EMBL" id="AYB44612.1"/>
    </source>
</evidence>